<dbReference type="EMBL" id="CP101527">
    <property type="protein sequence ID" value="UZW73911.1"/>
    <property type="molecule type" value="Genomic_DNA"/>
</dbReference>
<sequence>MSLDTHKSEVRGGEPEEVPFRSNRFFCVGHKWYFSTREGFDSGPYADRERARVGLDRFLHIVSLLPGTSRVH</sequence>
<evidence type="ECO:0000259" key="1">
    <source>
        <dbReference type="Pfam" id="PF19837"/>
    </source>
</evidence>
<feature type="domain" description="DUF6316" evidence="1">
    <location>
        <begin position="12"/>
        <end position="62"/>
    </location>
</feature>
<gene>
    <name evidence="2" type="ORF">NNL22_12840</name>
</gene>
<protein>
    <submittedName>
        <fullName evidence="2">DUF6316 family protein</fullName>
    </submittedName>
</protein>
<evidence type="ECO:0000313" key="3">
    <source>
        <dbReference type="Proteomes" id="UP001164472"/>
    </source>
</evidence>
<organism evidence="2 3">
    <name type="scientific">Alkalimarinus sediminis</name>
    <dbReference type="NCBI Taxonomy" id="1632866"/>
    <lineage>
        <taxon>Bacteria</taxon>
        <taxon>Pseudomonadati</taxon>
        <taxon>Pseudomonadota</taxon>
        <taxon>Gammaproteobacteria</taxon>
        <taxon>Alteromonadales</taxon>
        <taxon>Alteromonadaceae</taxon>
        <taxon>Alkalimarinus</taxon>
    </lineage>
</organism>
<reference evidence="2" key="1">
    <citation type="submission" date="2022-07" db="EMBL/GenBank/DDBJ databases">
        <title>Alkalimarinus sp. nov., isolated from gut of a Alitta virens.</title>
        <authorList>
            <person name="Yang A.I."/>
            <person name="Shin N.-R."/>
        </authorList>
    </citation>
    <scope>NUCLEOTIDE SEQUENCE</scope>
    <source>
        <strain evidence="2">FA028</strain>
    </source>
</reference>
<name>A0A9E8KIG9_9ALTE</name>
<proteinExistence type="predicted"/>
<accession>A0A9E8KIG9</accession>
<dbReference type="Pfam" id="PF19837">
    <property type="entry name" value="DUF6316"/>
    <property type="match status" value="1"/>
</dbReference>
<dbReference type="RefSeq" id="WP_251811372.1">
    <property type="nucleotide sequence ID" value="NZ_CP101527.1"/>
</dbReference>
<dbReference type="Proteomes" id="UP001164472">
    <property type="component" value="Chromosome"/>
</dbReference>
<dbReference type="InterPro" id="IPR045630">
    <property type="entry name" value="DUF6316"/>
</dbReference>
<keyword evidence="3" id="KW-1185">Reference proteome</keyword>
<evidence type="ECO:0000313" key="2">
    <source>
        <dbReference type="EMBL" id="UZW73911.1"/>
    </source>
</evidence>
<dbReference type="AlphaFoldDB" id="A0A9E8KIG9"/>
<dbReference type="KEGG" id="asem:NNL22_12840"/>